<evidence type="ECO:0000256" key="5">
    <source>
        <dbReference type="ARBA" id="ARBA00022989"/>
    </source>
</evidence>
<dbReference type="GO" id="GO:0022857">
    <property type="term" value="F:transmembrane transporter activity"/>
    <property type="evidence" value="ECO:0007669"/>
    <property type="project" value="InterPro"/>
</dbReference>
<feature type="transmembrane region" description="Helical" evidence="8">
    <location>
        <begin position="12"/>
        <end position="36"/>
    </location>
</feature>
<keyword evidence="7" id="KW-0653">Protein transport</keyword>
<keyword evidence="7" id="KW-0813">Transport</keyword>
<dbReference type="PANTHER" id="PTHR30558:SF3">
    <property type="entry name" value="BIOPOLYMER TRANSPORT PROTEIN EXBD-RELATED"/>
    <property type="match status" value="1"/>
</dbReference>
<evidence type="ECO:0000313" key="9">
    <source>
        <dbReference type="EMBL" id="PUD98891.1"/>
    </source>
</evidence>
<comment type="similarity">
    <text evidence="2 7">Belongs to the ExbD/TolR family.</text>
</comment>
<comment type="subcellular location">
    <subcellularLocation>
        <location evidence="1">Cell membrane</location>
        <topology evidence="1">Single-pass membrane protein</topology>
    </subcellularLocation>
    <subcellularLocation>
        <location evidence="7">Cell membrane</location>
        <topology evidence="7">Single-pass type II membrane protein</topology>
    </subcellularLocation>
</comment>
<keyword evidence="5 8" id="KW-1133">Transmembrane helix</keyword>
<evidence type="ECO:0000313" key="10">
    <source>
        <dbReference type="Proteomes" id="UP000250928"/>
    </source>
</evidence>
<dbReference type="AlphaFoldDB" id="A0A6N4DLX2"/>
<evidence type="ECO:0000256" key="1">
    <source>
        <dbReference type="ARBA" id="ARBA00004162"/>
    </source>
</evidence>
<accession>A0A6N4DLX2</accession>
<evidence type="ECO:0000256" key="2">
    <source>
        <dbReference type="ARBA" id="ARBA00005811"/>
    </source>
</evidence>
<dbReference type="EMBL" id="PQCO01000281">
    <property type="protein sequence ID" value="PUD98891.1"/>
    <property type="molecule type" value="Genomic_DNA"/>
</dbReference>
<dbReference type="GO" id="GO:0005886">
    <property type="term" value="C:plasma membrane"/>
    <property type="evidence" value="ECO:0007669"/>
    <property type="project" value="UniProtKB-SubCell"/>
</dbReference>
<dbReference type="InterPro" id="IPR003400">
    <property type="entry name" value="ExbD"/>
</dbReference>
<reference evidence="9 10" key="1">
    <citation type="submission" date="2018-01" db="EMBL/GenBank/DDBJ databases">
        <title>Novel co-symbiosis in the lucinid bivalve Phacoides pectinatus.</title>
        <authorList>
            <person name="Lim S.J."/>
            <person name="Davis B.G."/>
            <person name="Gill D.E."/>
            <person name="Engel A.S."/>
            <person name="Anderson L.C."/>
            <person name="Campbell B.J."/>
        </authorList>
    </citation>
    <scope>NUCLEOTIDE SEQUENCE [LARGE SCALE GENOMIC DNA]</scope>
    <source>
        <strain evidence="9">N3_P5</strain>
    </source>
</reference>
<evidence type="ECO:0000256" key="7">
    <source>
        <dbReference type="RuleBase" id="RU003879"/>
    </source>
</evidence>
<comment type="caution">
    <text evidence="9">The sequence shown here is derived from an EMBL/GenBank/DDBJ whole genome shotgun (WGS) entry which is preliminary data.</text>
</comment>
<gene>
    <name evidence="9" type="ORF">C3L24_11890</name>
</gene>
<organism evidence="9 10">
    <name type="scientific">Candidatus Sedimenticola endophacoides</name>
    <dbReference type="NCBI Taxonomy" id="2548426"/>
    <lineage>
        <taxon>Bacteria</taxon>
        <taxon>Pseudomonadati</taxon>
        <taxon>Pseudomonadota</taxon>
        <taxon>Gammaproteobacteria</taxon>
        <taxon>Chromatiales</taxon>
        <taxon>Sedimenticolaceae</taxon>
        <taxon>Sedimenticola</taxon>
    </lineage>
</organism>
<keyword evidence="3" id="KW-1003">Cell membrane</keyword>
<evidence type="ECO:0000256" key="3">
    <source>
        <dbReference type="ARBA" id="ARBA00022475"/>
    </source>
</evidence>
<dbReference type="Gene3D" id="3.30.420.270">
    <property type="match status" value="1"/>
</dbReference>
<dbReference type="GO" id="GO:0015031">
    <property type="term" value="P:protein transport"/>
    <property type="evidence" value="ECO:0007669"/>
    <property type="project" value="UniProtKB-KW"/>
</dbReference>
<keyword evidence="6 8" id="KW-0472">Membrane</keyword>
<keyword evidence="4 7" id="KW-0812">Transmembrane</keyword>
<dbReference type="Proteomes" id="UP000250928">
    <property type="component" value="Unassembled WGS sequence"/>
</dbReference>
<dbReference type="Pfam" id="PF02472">
    <property type="entry name" value="ExbD"/>
    <property type="match status" value="1"/>
</dbReference>
<evidence type="ECO:0000256" key="8">
    <source>
        <dbReference type="SAM" id="Phobius"/>
    </source>
</evidence>
<evidence type="ECO:0000256" key="6">
    <source>
        <dbReference type="ARBA" id="ARBA00023136"/>
    </source>
</evidence>
<proteinExistence type="inferred from homology"/>
<dbReference type="PANTHER" id="PTHR30558">
    <property type="entry name" value="EXBD MEMBRANE COMPONENT OF PMF-DRIVEN MACROMOLECULE IMPORT SYSTEM"/>
    <property type="match status" value="1"/>
</dbReference>
<protein>
    <submittedName>
        <fullName evidence="9">Biopolymer transporter ExbD</fullName>
    </submittedName>
</protein>
<sequence length="133" mass="14654">MGYERRHGSGTVLNLTPLIDIVFLLLVFFMLTAHFVEEERIDIDLPSASSGSDARDARFIDVVLLPDGTLRVDGTPTRRDDLLQVLRGALHAPDRRFVRLRGDRAADFGNAVSIIDAARKAGAESIDIVTVRP</sequence>
<name>A0A6N4DLX2_9GAMM</name>
<evidence type="ECO:0000256" key="4">
    <source>
        <dbReference type="ARBA" id="ARBA00022692"/>
    </source>
</evidence>